<reference evidence="2" key="1">
    <citation type="journal article" date="2016" name="Nature">
        <title>Genome evolution in the allotetraploid frog Xenopus laevis.</title>
        <authorList>
            <person name="Session A.M."/>
            <person name="Uno Y."/>
            <person name="Kwon T."/>
            <person name="Chapman J.A."/>
            <person name="Toyoda A."/>
            <person name="Takahashi S."/>
            <person name="Fukui A."/>
            <person name="Hikosaka A."/>
            <person name="Suzuki A."/>
            <person name="Kondo M."/>
            <person name="van Heeringen S.J."/>
            <person name="Quigley I."/>
            <person name="Heinz S."/>
            <person name="Ogino H."/>
            <person name="Ochi H."/>
            <person name="Hellsten U."/>
            <person name="Lyons J.B."/>
            <person name="Simakov O."/>
            <person name="Putnam N."/>
            <person name="Stites J."/>
            <person name="Kuroki Y."/>
            <person name="Tanaka T."/>
            <person name="Michiue T."/>
            <person name="Watanabe M."/>
            <person name="Bogdanovic O."/>
            <person name="Lister R."/>
            <person name="Georgiou G."/>
            <person name="Paranjpe S.S."/>
            <person name="van Kruijsbergen I."/>
            <person name="Shu S."/>
            <person name="Carlson J."/>
            <person name="Kinoshita T."/>
            <person name="Ohta Y."/>
            <person name="Mawaribuchi S."/>
            <person name="Jenkins J."/>
            <person name="Grimwood J."/>
            <person name="Schmutz J."/>
            <person name="Mitros T."/>
            <person name="Mozaffari S.V."/>
            <person name="Suzuki Y."/>
            <person name="Haramoto Y."/>
            <person name="Yamamoto T.S."/>
            <person name="Takagi C."/>
            <person name="Heald R."/>
            <person name="Miller K."/>
            <person name="Haudenschild C."/>
            <person name="Kitzman J."/>
            <person name="Nakayama T."/>
            <person name="Izutsu Y."/>
            <person name="Robert J."/>
            <person name="Fortriede J."/>
            <person name="Burns K."/>
            <person name="Lotay V."/>
            <person name="Karimi K."/>
            <person name="Yasuoka Y."/>
            <person name="Dichmann D.S."/>
            <person name="Flajnik M.F."/>
            <person name="Houston D.W."/>
            <person name="Shendure J."/>
            <person name="DuPasquier L."/>
            <person name="Vize P.D."/>
            <person name="Zorn A.M."/>
            <person name="Ito M."/>
            <person name="Marcotte E.M."/>
            <person name="Wallingford J.B."/>
            <person name="Ito Y."/>
            <person name="Asashima M."/>
            <person name="Ueno N."/>
            <person name="Matsuda Y."/>
            <person name="Veenstra G.J."/>
            <person name="Fujiyama A."/>
            <person name="Harland R.M."/>
            <person name="Taira M."/>
            <person name="Rokhsar D.S."/>
        </authorList>
    </citation>
    <scope>NUCLEOTIDE SEQUENCE [LARGE SCALE GENOMIC DNA]</scope>
    <source>
        <strain evidence="2">J</strain>
    </source>
</reference>
<dbReference type="Proteomes" id="UP000694892">
    <property type="component" value="Chromosome 8L"/>
</dbReference>
<organism evidence="1 2">
    <name type="scientific">Xenopus laevis</name>
    <name type="common">African clawed frog</name>
    <dbReference type="NCBI Taxonomy" id="8355"/>
    <lineage>
        <taxon>Eukaryota</taxon>
        <taxon>Metazoa</taxon>
        <taxon>Chordata</taxon>
        <taxon>Craniata</taxon>
        <taxon>Vertebrata</taxon>
        <taxon>Euteleostomi</taxon>
        <taxon>Amphibia</taxon>
        <taxon>Batrachia</taxon>
        <taxon>Anura</taxon>
        <taxon>Pipoidea</taxon>
        <taxon>Pipidae</taxon>
        <taxon>Xenopodinae</taxon>
        <taxon>Xenopus</taxon>
        <taxon>Xenopus</taxon>
    </lineage>
</organism>
<sequence>MLSTIKIVGKSDLRKDNQTLIILNINQELNNTIKNSLTVHLLQSAKSLIPAKWKLTQPPSFLDWFAKVEEIRRLKVLTLILLNNSSEYWKIRSPC</sequence>
<evidence type="ECO:0000313" key="2">
    <source>
        <dbReference type="Proteomes" id="UP000694892"/>
    </source>
</evidence>
<dbReference type="EMBL" id="CM004480">
    <property type="protein sequence ID" value="OCT68940.1"/>
    <property type="molecule type" value="Genomic_DNA"/>
</dbReference>
<name>A0A974CA99_XENLA</name>
<protein>
    <submittedName>
        <fullName evidence="1">Uncharacterized protein</fullName>
    </submittedName>
</protein>
<gene>
    <name evidence="1" type="ORF">XELAEV_18040248mg</name>
</gene>
<accession>A0A974CA99</accession>
<proteinExistence type="predicted"/>
<evidence type="ECO:0000313" key="1">
    <source>
        <dbReference type="EMBL" id="OCT68940.1"/>
    </source>
</evidence>
<dbReference type="AlphaFoldDB" id="A0A974CA99"/>